<feature type="transmembrane region" description="Helical" evidence="1">
    <location>
        <begin position="61"/>
        <end position="79"/>
    </location>
</feature>
<dbReference type="InterPro" id="IPR045924">
    <property type="entry name" value="DUF6343"/>
</dbReference>
<gene>
    <name evidence="2" type="ORF">KDA82_06780</name>
</gene>
<evidence type="ECO:0000313" key="3">
    <source>
        <dbReference type="Proteomes" id="UP000675554"/>
    </source>
</evidence>
<dbReference type="Pfam" id="PF19870">
    <property type="entry name" value="DUF6343"/>
    <property type="match status" value="1"/>
</dbReference>
<feature type="transmembrane region" description="Helical" evidence="1">
    <location>
        <begin position="21"/>
        <end position="41"/>
    </location>
</feature>
<dbReference type="AlphaFoldDB" id="A0A8T4IMV1"/>
<reference evidence="2" key="1">
    <citation type="submission" date="2021-04" db="EMBL/GenBank/DDBJ databases">
        <title>Sequencing of actinobacteria type strains.</title>
        <authorList>
            <person name="Nguyen G.-S."/>
            <person name="Wentzel A."/>
        </authorList>
    </citation>
    <scope>NUCLEOTIDE SEQUENCE</scope>
    <source>
        <strain evidence="2">DSM 42095</strain>
    </source>
</reference>
<sequence length="103" mass="11138">MAGHRQGDEPVTARSALRLRLLLASLFTPVFLAGTAVFWYWTAHSGPHDAPSSGSLRTLTLISAALALFALVDLVVVLVRRRRERRNGEADEANGAGGDRVRS</sequence>
<evidence type="ECO:0000313" key="2">
    <source>
        <dbReference type="EMBL" id="MBR7672730.1"/>
    </source>
</evidence>
<dbReference type="Proteomes" id="UP000675554">
    <property type="component" value="Unassembled WGS sequence"/>
</dbReference>
<evidence type="ECO:0000256" key="1">
    <source>
        <dbReference type="SAM" id="Phobius"/>
    </source>
</evidence>
<protein>
    <submittedName>
        <fullName evidence="2">Uncharacterized protein</fullName>
    </submittedName>
</protein>
<keyword evidence="3" id="KW-1185">Reference proteome</keyword>
<keyword evidence="1" id="KW-1133">Transmembrane helix</keyword>
<dbReference type="EMBL" id="JAGSMN010000129">
    <property type="protein sequence ID" value="MBR7672730.1"/>
    <property type="molecule type" value="Genomic_DNA"/>
</dbReference>
<keyword evidence="1" id="KW-0472">Membrane</keyword>
<comment type="caution">
    <text evidence="2">The sequence shown here is derived from an EMBL/GenBank/DDBJ whole genome shotgun (WGS) entry which is preliminary data.</text>
</comment>
<organism evidence="2 3">
    <name type="scientific">Streptomyces daliensis</name>
    <dbReference type="NCBI Taxonomy" id="299421"/>
    <lineage>
        <taxon>Bacteria</taxon>
        <taxon>Bacillati</taxon>
        <taxon>Actinomycetota</taxon>
        <taxon>Actinomycetes</taxon>
        <taxon>Kitasatosporales</taxon>
        <taxon>Streptomycetaceae</taxon>
        <taxon>Streptomyces</taxon>
    </lineage>
</organism>
<accession>A0A8T4IMV1</accession>
<keyword evidence="1" id="KW-0812">Transmembrane</keyword>
<name>A0A8T4IMV1_9ACTN</name>
<proteinExistence type="predicted"/>